<evidence type="ECO:0000256" key="5">
    <source>
        <dbReference type="ARBA" id="ARBA00022617"/>
    </source>
</evidence>
<dbReference type="Gene3D" id="1.20.810.10">
    <property type="entry name" value="Cytochrome Bc1 Complex, Chain C"/>
    <property type="match status" value="1"/>
</dbReference>
<dbReference type="SUPFAM" id="SSF81452">
    <property type="entry name" value="Cytochrome c oxidase subunit III-like"/>
    <property type="match status" value="1"/>
</dbReference>
<proteinExistence type="predicted"/>
<keyword evidence="19" id="KW-1185">Reference proteome</keyword>
<evidence type="ECO:0000256" key="9">
    <source>
        <dbReference type="ARBA" id="ARBA00022792"/>
    </source>
</evidence>
<evidence type="ECO:0000256" key="1">
    <source>
        <dbReference type="ARBA" id="ARBA00004448"/>
    </source>
</evidence>
<keyword evidence="13" id="KW-0496">Mitochondrion</keyword>
<protein>
    <recommendedName>
        <fullName evidence="3">Cytochrome b</fullName>
    </recommendedName>
</protein>
<evidence type="ECO:0000256" key="10">
    <source>
        <dbReference type="ARBA" id="ARBA00022982"/>
    </source>
</evidence>
<keyword evidence="9" id="KW-0999">Mitochondrion inner membrane</keyword>
<comment type="subunit">
    <text evidence="2">The main subunits of complex b-c1 are: cytochrome b, cytochrome c1 and the Rieske protein.</text>
</comment>
<dbReference type="Pfam" id="PF00510">
    <property type="entry name" value="COX3"/>
    <property type="match status" value="1"/>
</dbReference>
<dbReference type="PROSITE" id="PS51003">
    <property type="entry name" value="CYTB_CTER"/>
    <property type="match status" value="1"/>
</dbReference>
<evidence type="ECO:0000256" key="14">
    <source>
        <dbReference type="ARBA" id="ARBA00023136"/>
    </source>
</evidence>
<keyword evidence="12" id="KW-0408">Iron</keyword>
<feature type="transmembrane region" description="Helical" evidence="15">
    <location>
        <begin position="35"/>
        <end position="62"/>
    </location>
</feature>
<dbReference type="InterPro" id="IPR005798">
    <property type="entry name" value="Cyt_b/b6_C"/>
</dbReference>
<dbReference type="GO" id="GO:0016491">
    <property type="term" value="F:oxidoreductase activity"/>
    <property type="evidence" value="ECO:0007669"/>
    <property type="project" value="UniProtKB-UniRule"/>
</dbReference>
<dbReference type="SUPFAM" id="SSF81648">
    <property type="entry name" value="a domain/subunit of cytochrome bc1 complex (Ubiquinol-cytochrome c reductase)"/>
    <property type="match status" value="1"/>
</dbReference>
<keyword evidence="6" id="KW-0679">Respiratory chain</keyword>
<keyword evidence="5" id="KW-0349">Heme</keyword>
<accession>A0A8J5MYU4</accession>
<gene>
    <name evidence="18" type="primary">Cox3-L3</name>
    <name evidence="18" type="ORF">Hamer_G002429</name>
</gene>
<keyword evidence="10" id="KW-0249">Electron transport</keyword>
<dbReference type="InterPro" id="IPR013833">
    <property type="entry name" value="Cyt_c_oxidase_su3_a-hlx"/>
</dbReference>
<dbReference type="InterPro" id="IPR036150">
    <property type="entry name" value="Cyt_b/b6_C_sf"/>
</dbReference>
<keyword evidence="4" id="KW-0813">Transport</keyword>
<evidence type="ECO:0000313" key="18">
    <source>
        <dbReference type="EMBL" id="KAG7168397.1"/>
    </source>
</evidence>
<comment type="subcellular location">
    <subcellularLocation>
        <location evidence="1">Mitochondrion inner membrane</location>
        <topology evidence="1">Multi-pass membrane protein</topology>
    </subcellularLocation>
</comment>
<keyword evidence="11 15" id="KW-1133">Transmembrane helix</keyword>
<evidence type="ECO:0000256" key="12">
    <source>
        <dbReference type="ARBA" id="ARBA00023004"/>
    </source>
</evidence>
<comment type="caution">
    <text evidence="18">The sequence shown here is derived from an EMBL/GenBank/DDBJ whole genome shotgun (WGS) entry which is preliminary data.</text>
</comment>
<evidence type="ECO:0000259" key="17">
    <source>
        <dbReference type="PROSITE" id="PS51003"/>
    </source>
</evidence>
<evidence type="ECO:0000256" key="15">
    <source>
        <dbReference type="SAM" id="Phobius"/>
    </source>
</evidence>
<dbReference type="GO" id="GO:0022904">
    <property type="term" value="P:respiratory electron transport chain"/>
    <property type="evidence" value="ECO:0007669"/>
    <property type="project" value="InterPro"/>
</dbReference>
<dbReference type="GO" id="GO:0004129">
    <property type="term" value="F:cytochrome-c oxidase activity"/>
    <property type="evidence" value="ECO:0007669"/>
    <property type="project" value="InterPro"/>
</dbReference>
<dbReference type="GO" id="GO:0046872">
    <property type="term" value="F:metal ion binding"/>
    <property type="evidence" value="ECO:0007669"/>
    <property type="project" value="UniProtKB-KW"/>
</dbReference>
<name>A0A8J5MYU4_HOMAM</name>
<evidence type="ECO:0000256" key="4">
    <source>
        <dbReference type="ARBA" id="ARBA00022448"/>
    </source>
</evidence>
<feature type="domain" description="Cytochrome b/b6 C-terminal region profile" evidence="17">
    <location>
        <begin position="98"/>
        <end position="219"/>
    </location>
</feature>
<evidence type="ECO:0000256" key="11">
    <source>
        <dbReference type="ARBA" id="ARBA00022989"/>
    </source>
</evidence>
<evidence type="ECO:0000256" key="8">
    <source>
        <dbReference type="ARBA" id="ARBA00022723"/>
    </source>
</evidence>
<evidence type="ECO:0000313" key="19">
    <source>
        <dbReference type="Proteomes" id="UP000747542"/>
    </source>
</evidence>
<feature type="transmembrane region" description="Helical" evidence="15">
    <location>
        <begin position="153"/>
        <end position="179"/>
    </location>
</feature>
<evidence type="ECO:0000256" key="2">
    <source>
        <dbReference type="ARBA" id="ARBA00011649"/>
    </source>
</evidence>
<dbReference type="EMBL" id="JAHLQT010020073">
    <property type="protein sequence ID" value="KAG7168397.1"/>
    <property type="molecule type" value="Genomic_DNA"/>
</dbReference>
<evidence type="ECO:0000256" key="13">
    <source>
        <dbReference type="ARBA" id="ARBA00023128"/>
    </source>
</evidence>
<organism evidence="18 19">
    <name type="scientific">Homarus americanus</name>
    <name type="common">American lobster</name>
    <dbReference type="NCBI Taxonomy" id="6706"/>
    <lineage>
        <taxon>Eukaryota</taxon>
        <taxon>Metazoa</taxon>
        <taxon>Ecdysozoa</taxon>
        <taxon>Arthropoda</taxon>
        <taxon>Crustacea</taxon>
        <taxon>Multicrustacea</taxon>
        <taxon>Malacostraca</taxon>
        <taxon>Eumalacostraca</taxon>
        <taxon>Eucarida</taxon>
        <taxon>Decapoda</taxon>
        <taxon>Pleocyemata</taxon>
        <taxon>Astacidea</taxon>
        <taxon>Nephropoidea</taxon>
        <taxon>Nephropidae</taxon>
        <taxon>Homarus</taxon>
    </lineage>
</organism>
<evidence type="ECO:0000256" key="3">
    <source>
        <dbReference type="ARBA" id="ARBA00013531"/>
    </source>
</evidence>
<dbReference type="GO" id="GO:0005743">
    <property type="term" value="C:mitochondrial inner membrane"/>
    <property type="evidence" value="ECO:0007669"/>
    <property type="project" value="UniProtKB-SubCell"/>
</dbReference>
<evidence type="ECO:0000256" key="6">
    <source>
        <dbReference type="ARBA" id="ARBA00022660"/>
    </source>
</evidence>
<dbReference type="Gene3D" id="1.20.120.80">
    <property type="entry name" value="Cytochrome c oxidase, subunit III, four-helix bundle"/>
    <property type="match status" value="1"/>
</dbReference>
<reference evidence="18" key="1">
    <citation type="journal article" date="2021" name="Sci. Adv.">
        <title>The American lobster genome reveals insights on longevity, neural, and immune adaptations.</title>
        <authorList>
            <person name="Polinski J.M."/>
            <person name="Zimin A.V."/>
            <person name="Clark K.F."/>
            <person name="Kohn A.B."/>
            <person name="Sadowski N."/>
            <person name="Timp W."/>
            <person name="Ptitsyn A."/>
            <person name="Khanna P."/>
            <person name="Romanova D.Y."/>
            <person name="Williams P."/>
            <person name="Greenwood S.J."/>
            <person name="Moroz L.L."/>
            <person name="Walt D.R."/>
            <person name="Bodnar A.G."/>
        </authorList>
    </citation>
    <scope>NUCLEOTIDE SEQUENCE</scope>
    <source>
        <strain evidence="18">GMGI-L3</strain>
    </source>
</reference>
<keyword evidence="14 15" id="KW-0472">Membrane</keyword>
<dbReference type="InterPro" id="IPR035973">
    <property type="entry name" value="Cyt_c_oxidase_su3-like_sf"/>
</dbReference>
<sequence length="219" mass="24471">MDFRLSPTIEIGICWPPVGIQPFNPFQIPLLNTTILLSSGATLLVFTDFINVTFLQTIILVLKQLLDTDTLKMLYDYFYISLSIDEELQLLFISCLSTKLELITHLELQDILIKFHVVGFIVILTALILLTLLNPYLLGDPDNFVPANPLSTQLYAVSVSFFPPIIFLSPHTVPLLLCASVPALLASWQQALCVITRLSVTSVSRILVWVVPRASGDER</sequence>
<dbReference type="Proteomes" id="UP000747542">
    <property type="component" value="Unassembled WGS sequence"/>
</dbReference>
<dbReference type="InterPro" id="IPR027387">
    <property type="entry name" value="Cytb/b6-like_sf"/>
</dbReference>
<evidence type="ECO:0000259" key="16">
    <source>
        <dbReference type="PROSITE" id="PS50253"/>
    </source>
</evidence>
<dbReference type="PROSITE" id="PS50253">
    <property type="entry name" value="COX3"/>
    <property type="match status" value="1"/>
</dbReference>
<keyword evidence="7 15" id="KW-0812">Transmembrane</keyword>
<evidence type="ECO:0000256" key="7">
    <source>
        <dbReference type="ARBA" id="ARBA00022692"/>
    </source>
</evidence>
<dbReference type="AlphaFoldDB" id="A0A8J5MYU4"/>
<feature type="transmembrane region" description="Helical" evidence="15">
    <location>
        <begin position="111"/>
        <end position="133"/>
    </location>
</feature>
<keyword evidence="8" id="KW-0479">Metal-binding</keyword>
<dbReference type="InterPro" id="IPR000298">
    <property type="entry name" value="Cyt_c_oxidase-like_su3"/>
</dbReference>
<feature type="non-terminal residue" evidence="18">
    <location>
        <position position="219"/>
    </location>
</feature>
<feature type="domain" description="Heme-copper oxidase subunit III family profile" evidence="16">
    <location>
        <begin position="1"/>
        <end position="43"/>
    </location>
</feature>